<comment type="similarity">
    <text evidence="1">Belongs to the CutA family.</text>
</comment>
<dbReference type="InterPro" id="IPR004323">
    <property type="entry name" value="Ion_tolerance_CutA"/>
</dbReference>
<dbReference type="PANTHER" id="PTHR23419">
    <property type="entry name" value="DIVALENT CATION TOLERANCE CUTA-RELATED"/>
    <property type="match status" value="1"/>
</dbReference>
<evidence type="ECO:0000256" key="1">
    <source>
        <dbReference type="ARBA" id="ARBA00010169"/>
    </source>
</evidence>
<protein>
    <submittedName>
        <fullName evidence="2">Cation tolerance protein CutA</fullName>
    </submittedName>
</protein>
<dbReference type="PANTHER" id="PTHR23419:SF8">
    <property type="entry name" value="FI09726P"/>
    <property type="match status" value="1"/>
</dbReference>
<dbReference type="SUPFAM" id="SSF54913">
    <property type="entry name" value="GlnB-like"/>
    <property type="match status" value="1"/>
</dbReference>
<evidence type="ECO:0000313" key="3">
    <source>
        <dbReference type="Proteomes" id="UP000197424"/>
    </source>
</evidence>
<sequence>MRSNDPSDVRLVLVNMPDPDSARTMAHLLVTQRLAACVNLLPGVTSVYRWNDVVECAEEVTLLIKTTAATWPALERQVRQSHPYDVPEILQLPVSAGYAPYLSWVVSETISSQP</sequence>
<dbReference type="RefSeq" id="WP_088861751.1">
    <property type="nucleotide sequence ID" value="NZ_JAJAXI010000039.1"/>
</dbReference>
<dbReference type="Pfam" id="PF03091">
    <property type="entry name" value="CutA1"/>
    <property type="match status" value="1"/>
</dbReference>
<dbReference type="InterPro" id="IPR015867">
    <property type="entry name" value="N-reg_PII/ATP_PRibTrfase_C"/>
</dbReference>
<dbReference type="OrthoDB" id="37622at2"/>
<proteinExistence type="inferred from homology"/>
<dbReference type="Proteomes" id="UP000197424">
    <property type="component" value="Chromosome"/>
</dbReference>
<name>A0A248LN58_9NEIS</name>
<dbReference type="EMBL" id="CP022115">
    <property type="protein sequence ID" value="ASJ26197.1"/>
    <property type="molecule type" value="Genomic_DNA"/>
</dbReference>
<reference evidence="3" key="1">
    <citation type="submission" date="2017-06" db="EMBL/GenBank/DDBJ databases">
        <title>Whole genome sequence of Laribacter hongkongensis LHGZ1.</title>
        <authorList>
            <person name="Chen D."/>
            <person name="Wu H."/>
            <person name="Chen J."/>
        </authorList>
    </citation>
    <scope>NUCLEOTIDE SEQUENCE [LARGE SCALE GENOMIC DNA]</scope>
    <source>
        <strain evidence="3">LHGZ1</strain>
    </source>
</reference>
<dbReference type="AlphaFoldDB" id="A0A248LN58"/>
<dbReference type="Gene3D" id="3.30.70.120">
    <property type="match status" value="1"/>
</dbReference>
<organism evidence="2 3">
    <name type="scientific">Laribacter hongkongensis</name>
    <dbReference type="NCBI Taxonomy" id="168471"/>
    <lineage>
        <taxon>Bacteria</taxon>
        <taxon>Pseudomonadati</taxon>
        <taxon>Pseudomonadota</taxon>
        <taxon>Betaproteobacteria</taxon>
        <taxon>Neisseriales</taxon>
        <taxon>Aquaspirillaceae</taxon>
        <taxon>Laribacter</taxon>
    </lineage>
</organism>
<evidence type="ECO:0000313" key="2">
    <source>
        <dbReference type="EMBL" id="ASJ26197.1"/>
    </source>
</evidence>
<dbReference type="InterPro" id="IPR011322">
    <property type="entry name" value="N-reg_PII-like_a/b"/>
</dbReference>
<dbReference type="GO" id="GO:0005507">
    <property type="term" value="F:copper ion binding"/>
    <property type="evidence" value="ECO:0007669"/>
    <property type="project" value="TreeGrafter"/>
</dbReference>
<gene>
    <name evidence="2" type="primary">cutA</name>
    <name evidence="2" type="ORF">LHGZ1_3366</name>
</gene>
<accession>A0A248LN58</accession>
<dbReference type="GO" id="GO:0010038">
    <property type="term" value="P:response to metal ion"/>
    <property type="evidence" value="ECO:0007669"/>
    <property type="project" value="InterPro"/>
</dbReference>